<reference evidence="1 2" key="1">
    <citation type="submission" date="2019-07" db="EMBL/GenBank/DDBJ databases">
        <title>Whole genome shotgun sequence of Deinococcus cellulosilyticus NBRC 106333.</title>
        <authorList>
            <person name="Hosoyama A."/>
            <person name="Uohara A."/>
            <person name="Ohji S."/>
            <person name="Ichikawa N."/>
        </authorList>
    </citation>
    <scope>NUCLEOTIDE SEQUENCE [LARGE SCALE GENOMIC DNA]</scope>
    <source>
        <strain evidence="1 2">NBRC 106333</strain>
    </source>
</reference>
<dbReference type="AlphaFoldDB" id="A0A511N1J4"/>
<keyword evidence="2" id="KW-1185">Reference proteome</keyword>
<dbReference type="RefSeq" id="WP_146884532.1">
    <property type="nucleotide sequence ID" value="NZ_BJXB01000009.1"/>
</dbReference>
<accession>A0A511N1J4</accession>
<name>A0A511N1J4_DEIC1</name>
<proteinExistence type="predicted"/>
<evidence type="ECO:0000313" key="2">
    <source>
        <dbReference type="Proteomes" id="UP000321306"/>
    </source>
</evidence>
<dbReference type="Proteomes" id="UP000321306">
    <property type="component" value="Unassembled WGS sequence"/>
</dbReference>
<protein>
    <submittedName>
        <fullName evidence="1">Uncharacterized protein</fullName>
    </submittedName>
</protein>
<organism evidence="1 2">
    <name type="scientific">Deinococcus cellulosilyticus (strain DSM 18568 / NBRC 106333 / KACC 11606 / 5516J-15)</name>
    <dbReference type="NCBI Taxonomy" id="1223518"/>
    <lineage>
        <taxon>Bacteria</taxon>
        <taxon>Thermotogati</taxon>
        <taxon>Deinococcota</taxon>
        <taxon>Deinococci</taxon>
        <taxon>Deinococcales</taxon>
        <taxon>Deinococcaceae</taxon>
        <taxon>Deinococcus</taxon>
    </lineage>
</organism>
<comment type="caution">
    <text evidence="1">The sequence shown here is derived from an EMBL/GenBank/DDBJ whole genome shotgun (WGS) entry which is preliminary data.</text>
</comment>
<evidence type="ECO:0000313" key="1">
    <source>
        <dbReference type="EMBL" id="GEM46732.1"/>
    </source>
</evidence>
<gene>
    <name evidence="1" type="ORF">DC3_23670</name>
</gene>
<dbReference type="EMBL" id="BJXB01000009">
    <property type="protein sequence ID" value="GEM46732.1"/>
    <property type="molecule type" value="Genomic_DNA"/>
</dbReference>
<dbReference type="OrthoDB" id="9852444at2"/>
<sequence length="107" mass="12298">MLILEVTGTFESQAIQRLLKSDERFEHFPYAALGDFSLRFHIEKDDARAGELLTGLESQGYEVIGYRWKREVPAAPAPRAFVNVEPVHAPEPWYARLFPARKRTVPQ</sequence>